<reference evidence="2" key="1">
    <citation type="journal article" date="2015" name="Genome Biol. Evol.">
        <title>Organellar Genomes of White Spruce (Picea glauca): Assembly and Annotation.</title>
        <authorList>
            <person name="Jackman S.D."/>
            <person name="Warren R.L."/>
            <person name="Gibb E.A."/>
            <person name="Vandervalk B.P."/>
            <person name="Mohamadi H."/>
            <person name="Chu J."/>
            <person name="Raymond A."/>
            <person name="Pleasance S."/>
            <person name="Coope R."/>
            <person name="Wildung M.R."/>
            <person name="Ritland C.E."/>
            <person name="Bousquet J."/>
            <person name="Jones S.J."/>
            <person name="Bohlmann J."/>
            <person name="Birol I."/>
        </authorList>
    </citation>
    <scope>NUCLEOTIDE SEQUENCE [LARGE SCALE GENOMIC DNA]</scope>
    <source>
        <tissue evidence="2">Flushing bud</tissue>
    </source>
</reference>
<evidence type="ECO:0000256" key="1">
    <source>
        <dbReference type="SAM" id="MobiDB-lite"/>
    </source>
</evidence>
<keyword evidence="2" id="KW-0496">Mitochondrion</keyword>
<geneLocation type="mitochondrion" evidence="2"/>
<protein>
    <submittedName>
        <fullName evidence="2">Uncharacterized protein</fullName>
    </submittedName>
</protein>
<dbReference type="AlphaFoldDB" id="A0A101LYQ0"/>
<name>A0A101LYQ0_PICGL</name>
<feature type="region of interest" description="Disordered" evidence="1">
    <location>
        <begin position="49"/>
        <end position="69"/>
    </location>
</feature>
<comment type="caution">
    <text evidence="2">The sequence shown here is derived from an EMBL/GenBank/DDBJ whole genome shotgun (WGS) entry which is preliminary data.</text>
</comment>
<sequence>MKIGISGTLSMSRRNHTPTLFTLFHPTEHRGPTSTGVYSAGPLGLAYRLDSGDAPLSDREARLGYSTGD</sequence>
<evidence type="ECO:0000313" key="2">
    <source>
        <dbReference type="EMBL" id="KUM47787.1"/>
    </source>
</evidence>
<organism evidence="2">
    <name type="scientific">Picea glauca</name>
    <name type="common">White spruce</name>
    <name type="synonym">Pinus glauca</name>
    <dbReference type="NCBI Taxonomy" id="3330"/>
    <lineage>
        <taxon>Eukaryota</taxon>
        <taxon>Viridiplantae</taxon>
        <taxon>Streptophyta</taxon>
        <taxon>Embryophyta</taxon>
        <taxon>Tracheophyta</taxon>
        <taxon>Spermatophyta</taxon>
        <taxon>Pinopsida</taxon>
        <taxon>Pinidae</taxon>
        <taxon>Conifers I</taxon>
        <taxon>Pinales</taxon>
        <taxon>Pinaceae</taxon>
        <taxon>Picea</taxon>
    </lineage>
</organism>
<accession>A0A101LYQ0</accession>
<proteinExistence type="predicted"/>
<dbReference type="EMBL" id="LKAM01000006">
    <property type="protein sequence ID" value="KUM47787.1"/>
    <property type="molecule type" value="Genomic_DNA"/>
</dbReference>
<gene>
    <name evidence="2" type="ORF">ABT39_MTgene4781</name>
</gene>